<name>A0A1B6MF24_9HEMI</name>
<gene>
    <name evidence="2" type="ORF">g.52140</name>
</gene>
<dbReference type="EMBL" id="GEBQ01005454">
    <property type="protein sequence ID" value="JAT34523.1"/>
    <property type="molecule type" value="Transcribed_RNA"/>
</dbReference>
<feature type="region of interest" description="Disordered" evidence="1">
    <location>
        <begin position="1"/>
        <end position="34"/>
    </location>
</feature>
<feature type="compositionally biased region" description="Polar residues" evidence="1">
    <location>
        <begin position="1"/>
        <end position="13"/>
    </location>
</feature>
<feature type="compositionally biased region" description="Polar residues" evidence="1">
    <location>
        <begin position="20"/>
        <end position="29"/>
    </location>
</feature>
<organism evidence="2">
    <name type="scientific">Graphocephala atropunctata</name>
    <dbReference type="NCBI Taxonomy" id="36148"/>
    <lineage>
        <taxon>Eukaryota</taxon>
        <taxon>Metazoa</taxon>
        <taxon>Ecdysozoa</taxon>
        <taxon>Arthropoda</taxon>
        <taxon>Hexapoda</taxon>
        <taxon>Insecta</taxon>
        <taxon>Pterygota</taxon>
        <taxon>Neoptera</taxon>
        <taxon>Paraneoptera</taxon>
        <taxon>Hemiptera</taxon>
        <taxon>Auchenorrhyncha</taxon>
        <taxon>Membracoidea</taxon>
        <taxon>Cicadellidae</taxon>
        <taxon>Cicadellinae</taxon>
        <taxon>Cicadellini</taxon>
        <taxon>Graphocephala</taxon>
    </lineage>
</organism>
<dbReference type="AlphaFoldDB" id="A0A1B6MF24"/>
<evidence type="ECO:0000256" key="1">
    <source>
        <dbReference type="SAM" id="MobiDB-lite"/>
    </source>
</evidence>
<dbReference type="PANTHER" id="PTHR47272:SF1">
    <property type="entry name" value="PIGGYBAC TRANSPOSABLE ELEMENT-DERIVED PROTEIN 3-LIKE"/>
    <property type="match status" value="1"/>
</dbReference>
<protein>
    <recommendedName>
        <fullName evidence="3">PiggyBac transposable element-derived protein 4 C-terminal zinc-ribbon domain-containing protein</fullName>
    </recommendedName>
</protein>
<evidence type="ECO:0000313" key="2">
    <source>
        <dbReference type="EMBL" id="JAT34523.1"/>
    </source>
</evidence>
<proteinExistence type="predicted"/>
<dbReference type="PANTHER" id="PTHR47272">
    <property type="entry name" value="DDE_TNP_1_7 DOMAIN-CONTAINING PROTEIN"/>
    <property type="match status" value="1"/>
</dbReference>
<sequence>NVSESLILSGTQRTPKRGRPSTSTSQESPVPTKRAAVVKPIEDVRFDGVGHLPKFEDKKNTGRCKNKDCKGKTYVVCVKCNIPLCIGRSKNCFLDFHQKN</sequence>
<feature type="non-terminal residue" evidence="2">
    <location>
        <position position="1"/>
    </location>
</feature>
<evidence type="ECO:0008006" key="3">
    <source>
        <dbReference type="Google" id="ProtNLM"/>
    </source>
</evidence>
<accession>A0A1B6MF24</accession>
<reference evidence="2" key="1">
    <citation type="submission" date="2015-11" db="EMBL/GenBank/DDBJ databases">
        <title>De novo transcriptome assembly of four potential Pierce s Disease insect vectors from Arizona vineyards.</title>
        <authorList>
            <person name="Tassone E.E."/>
        </authorList>
    </citation>
    <scope>NUCLEOTIDE SEQUENCE</scope>
</reference>